<sequence length="684" mass="79173">MKFLPPPWAKKTIHGFYIDKLSGQPCVKLIAESWDNPFSGPQSPDLALVRRRVGKRFVGHGKILNRHWINKREIQRWKNTCDHNQGNNCRKRPAISSLPDGNPEWLIDTWRQCLIPAQPELSYFALSYVWGEIPFFRTLESNLQQLQYDNAFSNISGVLEIPQTIKDAMALVKILGEQYLWVDSLCIVQNGDEARKQEQFNQMAAIFAKADVTIISEDGTNPLYGLRGLPKVSLPRHLPRRVYELQKGLKIIESRRPTRAGQSIWSGRAWTFQEHLFSNRRIIFYEGTVRWECDCGVWYEGLDQTISQDLQYSTIRTHQMLFQLRYPDLQKYNEIVSAFNSKLLTQPEDVLRAFAGITYSLSSIFDGGFLCGLPVMFFDMALLWRPYGLLERRHPTNSAVRSSLPSWSWAGWRGEIDPKSWLTGCDYKSDCFSYPGKNYRITPLVKWHSYEPGKQTKKPVESTMLNFREEFFGKDRQPPPGWTNQKCYSDLLRDAGSRFSVDGCPSDSCALPRYWYRHESVPETAFWYPIPLCSEGQDPVLCPAATFLSCEIDKAWLLLGEKISRGHMSFSLRDHGGAWAGAIQLHEDPLKGSLISYEPAKVFQERWCELVAISRGHAQNSIEDLDLPEWEMRERPKPEHHMYEFYNVLWIEWKEGVAYRKGIGRVMKDIWDCQALERIDLILG</sequence>
<dbReference type="Pfam" id="PF06985">
    <property type="entry name" value="HET"/>
    <property type="match status" value="1"/>
</dbReference>
<dbReference type="PANTHER" id="PTHR33112:SF16">
    <property type="entry name" value="HETEROKARYON INCOMPATIBILITY DOMAIN-CONTAINING PROTEIN"/>
    <property type="match status" value="1"/>
</dbReference>
<dbReference type="STRING" id="576137.A0A1L7XMI8"/>
<evidence type="ECO:0000259" key="1">
    <source>
        <dbReference type="Pfam" id="PF06985"/>
    </source>
</evidence>
<gene>
    <name evidence="2" type="ORF">PAC_16143</name>
</gene>
<dbReference type="InterPro" id="IPR010730">
    <property type="entry name" value="HET"/>
</dbReference>
<evidence type="ECO:0000313" key="2">
    <source>
        <dbReference type="EMBL" id="CZR66242.1"/>
    </source>
</evidence>
<organism evidence="2 3">
    <name type="scientific">Phialocephala subalpina</name>
    <dbReference type="NCBI Taxonomy" id="576137"/>
    <lineage>
        <taxon>Eukaryota</taxon>
        <taxon>Fungi</taxon>
        <taxon>Dikarya</taxon>
        <taxon>Ascomycota</taxon>
        <taxon>Pezizomycotina</taxon>
        <taxon>Leotiomycetes</taxon>
        <taxon>Helotiales</taxon>
        <taxon>Mollisiaceae</taxon>
        <taxon>Phialocephala</taxon>
        <taxon>Phialocephala fortinii species complex</taxon>
    </lineage>
</organism>
<feature type="domain" description="Heterokaryon incompatibility" evidence="1">
    <location>
        <begin position="123"/>
        <end position="274"/>
    </location>
</feature>
<keyword evidence="3" id="KW-1185">Reference proteome</keyword>
<dbReference type="Proteomes" id="UP000184330">
    <property type="component" value="Unassembled WGS sequence"/>
</dbReference>
<evidence type="ECO:0000313" key="3">
    <source>
        <dbReference type="Proteomes" id="UP000184330"/>
    </source>
</evidence>
<protein>
    <recommendedName>
        <fullName evidence="1">Heterokaryon incompatibility domain-containing protein</fullName>
    </recommendedName>
</protein>
<name>A0A1L7XMI8_9HELO</name>
<dbReference type="EMBL" id="FJOG01000035">
    <property type="protein sequence ID" value="CZR66242.1"/>
    <property type="molecule type" value="Genomic_DNA"/>
</dbReference>
<accession>A0A1L7XMI8</accession>
<dbReference type="OrthoDB" id="5428863at2759"/>
<dbReference type="AlphaFoldDB" id="A0A1L7XMI8"/>
<proteinExistence type="predicted"/>
<reference evidence="2 3" key="1">
    <citation type="submission" date="2016-03" db="EMBL/GenBank/DDBJ databases">
        <authorList>
            <person name="Ploux O."/>
        </authorList>
    </citation>
    <scope>NUCLEOTIDE SEQUENCE [LARGE SCALE GENOMIC DNA]</scope>
    <source>
        <strain evidence="2 3">UAMH 11012</strain>
    </source>
</reference>
<dbReference type="PANTHER" id="PTHR33112">
    <property type="entry name" value="DOMAIN PROTEIN, PUTATIVE-RELATED"/>
    <property type="match status" value="1"/>
</dbReference>